<evidence type="ECO:0000256" key="8">
    <source>
        <dbReference type="ARBA" id="ARBA00023303"/>
    </source>
</evidence>
<comment type="caution">
    <text evidence="11">The sequence shown here is derived from an EMBL/GenBank/DDBJ whole genome shotgun (WGS) entry which is preliminary data.</text>
</comment>
<keyword evidence="4 10" id="KW-0812">Transmembrane</keyword>
<dbReference type="GO" id="GO:0034220">
    <property type="term" value="P:monoatomic ion transmembrane transport"/>
    <property type="evidence" value="ECO:0007669"/>
    <property type="project" value="UniProtKB-KW"/>
</dbReference>
<protein>
    <submittedName>
        <fullName evidence="11">Uncharacterized protein</fullName>
    </submittedName>
</protein>
<gene>
    <name evidence="11" type="ORF">KC19_VG161400</name>
</gene>
<evidence type="ECO:0000256" key="4">
    <source>
        <dbReference type="ARBA" id="ARBA00022692"/>
    </source>
</evidence>
<feature type="compositionally biased region" description="Basic and acidic residues" evidence="9">
    <location>
        <begin position="615"/>
        <end position="628"/>
    </location>
</feature>
<evidence type="ECO:0000256" key="10">
    <source>
        <dbReference type="SAM" id="Phobius"/>
    </source>
</evidence>
<feature type="region of interest" description="Disordered" evidence="9">
    <location>
        <begin position="509"/>
        <end position="535"/>
    </location>
</feature>
<evidence type="ECO:0000256" key="1">
    <source>
        <dbReference type="ARBA" id="ARBA00004141"/>
    </source>
</evidence>
<reference evidence="11" key="1">
    <citation type="submission" date="2020-06" db="EMBL/GenBank/DDBJ databases">
        <title>WGS assembly of Ceratodon purpureus strain R40.</title>
        <authorList>
            <person name="Carey S.B."/>
            <person name="Jenkins J."/>
            <person name="Shu S."/>
            <person name="Lovell J.T."/>
            <person name="Sreedasyam A."/>
            <person name="Maumus F."/>
            <person name="Tiley G.P."/>
            <person name="Fernandez-Pozo N."/>
            <person name="Barry K."/>
            <person name="Chen C."/>
            <person name="Wang M."/>
            <person name="Lipzen A."/>
            <person name="Daum C."/>
            <person name="Saski C.A."/>
            <person name="Payton A.C."/>
            <person name="Mcbreen J.C."/>
            <person name="Conrad R.E."/>
            <person name="Kollar L.M."/>
            <person name="Olsson S."/>
            <person name="Huttunen S."/>
            <person name="Landis J.B."/>
            <person name="Wickett N.J."/>
            <person name="Johnson M.G."/>
            <person name="Rensing S.A."/>
            <person name="Grimwood J."/>
            <person name="Schmutz J."/>
            <person name="Mcdaniel S.F."/>
        </authorList>
    </citation>
    <scope>NUCLEOTIDE SEQUENCE</scope>
    <source>
        <strain evidence="11">R40</strain>
    </source>
</reference>
<keyword evidence="6" id="KW-0406">Ion transport</keyword>
<comment type="subcellular location">
    <subcellularLocation>
        <location evidence="1">Membrane</location>
        <topology evidence="1">Multi-pass membrane protein</topology>
    </subcellularLocation>
</comment>
<evidence type="ECO:0000313" key="12">
    <source>
        <dbReference type="Proteomes" id="UP000822688"/>
    </source>
</evidence>
<comment type="similarity">
    <text evidence="2">Belongs to the aromatic acid exporter (TC 2.A.85) family.</text>
</comment>
<keyword evidence="3" id="KW-0813">Transport</keyword>
<keyword evidence="5 10" id="KW-1133">Transmembrane helix</keyword>
<accession>A0A8T0HQX2</accession>
<feature type="transmembrane region" description="Helical" evidence="10">
    <location>
        <begin position="97"/>
        <end position="118"/>
    </location>
</feature>
<sequence>MEVQERSYFNAPRIDCALPLVEFDRKLKHEGEEVICSLRPSVEVTAREGIEVKVEPTLNRVDSTEGGPKRITRNEKLRRRIQQVGEYWKTHTQEEWYGFKIALAMVLSSIPVLVGPLYDYFGVNSLWLTISVIIIYEPAVGSLLSKGLQRLAGTTLAIVLSLICAQLAEASGRGEVYVIPVLLFLGSFVLGFLRQVWPLKKKYDYTALITIITFGLLTLSEYRIHAGPRLAGLRMLLIVMGFVVAVGTNLVIKPKFAGKDLHQMVSDHFSRIAVSLDACVQTYLAGTRAVELQKLLDGSEPEDEVHEGYRTVILAKGDEDLLHDLVIWEPPHGQFGFKYPWDLYKDISRVCRHCMYSIVAMDACLRSEIQCPVHLRELLARPMTRLAEEAVKALKAMGESVSEMKVVNLRPFLSAVEAAALDLQKELQEKTMSLIIPTPETDRWIESYLDEDDERSKASMSSSKARRSAVTESAEGKRASTEDDEFVEFSFPIMHVEEGLDDVYPHTDSYGHQSRVTPERSILQSTPSDLQERHRPSVELTYLEPIPPSRQGSLVDRISRRSSSRQIMVPVPGGIAVLSLVQFVCTLVEFAAKLNLLVNCVNNLSERAGFTDDGKIRSRRESTDKQTHLETVTTDSR</sequence>
<dbReference type="EMBL" id="CM026426">
    <property type="protein sequence ID" value="KAG0573246.1"/>
    <property type="molecule type" value="Genomic_DNA"/>
</dbReference>
<feature type="transmembrane region" description="Helical" evidence="10">
    <location>
        <begin position="231"/>
        <end position="252"/>
    </location>
</feature>
<evidence type="ECO:0000256" key="3">
    <source>
        <dbReference type="ARBA" id="ARBA00022448"/>
    </source>
</evidence>
<feature type="transmembrane region" description="Helical" evidence="10">
    <location>
        <begin position="205"/>
        <end position="225"/>
    </location>
</feature>
<dbReference type="GO" id="GO:0015743">
    <property type="term" value="P:malate transport"/>
    <property type="evidence" value="ECO:0007669"/>
    <property type="project" value="InterPro"/>
</dbReference>
<feature type="region of interest" description="Disordered" evidence="9">
    <location>
        <begin position="615"/>
        <end position="637"/>
    </location>
</feature>
<evidence type="ECO:0000256" key="2">
    <source>
        <dbReference type="ARBA" id="ARBA00007079"/>
    </source>
</evidence>
<dbReference type="GO" id="GO:0016020">
    <property type="term" value="C:membrane"/>
    <property type="evidence" value="ECO:0007669"/>
    <property type="project" value="UniProtKB-SubCell"/>
</dbReference>
<dbReference type="PANTHER" id="PTHR31086">
    <property type="entry name" value="ALUMINUM-ACTIVATED MALATE TRANSPORTER 10"/>
    <property type="match status" value="1"/>
</dbReference>
<evidence type="ECO:0000313" key="11">
    <source>
        <dbReference type="EMBL" id="KAG0573246.1"/>
    </source>
</evidence>
<organism evidence="11 12">
    <name type="scientific">Ceratodon purpureus</name>
    <name type="common">Fire moss</name>
    <name type="synonym">Dicranum purpureum</name>
    <dbReference type="NCBI Taxonomy" id="3225"/>
    <lineage>
        <taxon>Eukaryota</taxon>
        <taxon>Viridiplantae</taxon>
        <taxon>Streptophyta</taxon>
        <taxon>Embryophyta</taxon>
        <taxon>Bryophyta</taxon>
        <taxon>Bryophytina</taxon>
        <taxon>Bryopsida</taxon>
        <taxon>Dicranidae</taxon>
        <taxon>Pseudoditrichales</taxon>
        <taxon>Ditrichaceae</taxon>
        <taxon>Ceratodon</taxon>
    </lineage>
</organism>
<keyword evidence="8" id="KW-0407">Ion channel</keyword>
<dbReference type="Pfam" id="PF11744">
    <property type="entry name" value="ALMT"/>
    <property type="match status" value="1"/>
</dbReference>
<evidence type="ECO:0000256" key="9">
    <source>
        <dbReference type="SAM" id="MobiDB-lite"/>
    </source>
</evidence>
<feature type="compositionally biased region" description="Polar residues" evidence="9">
    <location>
        <begin position="510"/>
        <end position="529"/>
    </location>
</feature>
<dbReference type="Proteomes" id="UP000822688">
    <property type="component" value="Chromosome V"/>
</dbReference>
<proteinExistence type="inferred from homology"/>
<feature type="transmembrane region" description="Helical" evidence="10">
    <location>
        <begin position="174"/>
        <end position="193"/>
    </location>
</feature>
<feature type="transmembrane region" description="Helical" evidence="10">
    <location>
        <begin position="124"/>
        <end position="144"/>
    </location>
</feature>
<dbReference type="AlphaFoldDB" id="A0A8T0HQX2"/>
<keyword evidence="7 10" id="KW-0472">Membrane</keyword>
<feature type="region of interest" description="Disordered" evidence="9">
    <location>
        <begin position="453"/>
        <end position="481"/>
    </location>
</feature>
<dbReference type="InterPro" id="IPR020966">
    <property type="entry name" value="ALMT"/>
</dbReference>
<evidence type="ECO:0000256" key="5">
    <source>
        <dbReference type="ARBA" id="ARBA00022989"/>
    </source>
</evidence>
<keyword evidence="12" id="KW-1185">Reference proteome</keyword>
<evidence type="ECO:0000256" key="6">
    <source>
        <dbReference type="ARBA" id="ARBA00023065"/>
    </source>
</evidence>
<name>A0A8T0HQX2_CERPU</name>
<evidence type="ECO:0000256" key="7">
    <source>
        <dbReference type="ARBA" id="ARBA00023136"/>
    </source>
</evidence>